<dbReference type="Proteomes" id="UP000604473">
    <property type="component" value="Unassembled WGS sequence"/>
</dbReference>
<accession>A0ABS1S1P6</accession>
<feature type="region of interest" description="Disordered" evidence="1">
    <location>
        <begin position="1"/>
        <end position="27"/>
    </location>
</feature>
<evidence type="ECO:0000313" key="3">
    <source>
        <dbReference type="Proteomes" id="UP000604473"/>
    </source>
</evidence>
<keyword evidence="3" id="KW-1185">Reference proteome</keyword>
<protein>
    <submittedName>
        <fullName evidence="2">Uncharacterized protein</fullName>
    </submittedName>
</protein>
<name>A0ABS1S1P6_RHOSU</name>
<dbReference type="EMBL" id="JAESJJ010000059">
    <property type="protein sequence ID" value="MBL3611255.1"/>
    <property type="molecule type" value="Genomic_DNA"/>
</dbReference>
<feature type="non-terminal residue" evidence="2">
    <location>
        <position position="212"/>
    </location>
</feature>
<sequence length="212" mass="21791">MSEGKKIAEPPLGTENDALSAQLTPPGRERVEVIERPVDANAAIRAVDDRSMSLIHRGEVDEPTLLSARAPDAVGGPSAETMEVWRAEETTTMSVSDFGPMPSLSSSAPVSGAVFGTTALPSGVSNVVGGLDVRDAISFDVAELAVQSILAVDTIPPDTSADGADFPNQDVTAPLAVTVTPVTDPPRLEVAPATGAEDSAIALELAADLIRP</sequence>
<reference evidence="2 3" key="1">
    <citation type="submission" date="2021-01" db="EMBL/GenBank/DDBJ databases">
        <title>Draft genomes of Rhodovulum sulfidophilum.</title>
        <authorList>
            <person name="Guzman M.S."/>
        </authorList>
    </citation>
    <scope>NUCLEOTIDE SEQUENCE [LARGE SCALE GENOMIC DNA]</scope>
    <source>
        <strain evidence="2 3">AB35</strain>
    </source>
</reference>
<comment type="caution">
    <text evidence="2">The sequence shown here is derived from an EMBL/GenBank/DDBJ whole genome shotgun (WGS) entry which is preliminary data.</text>
</comment>
<evidence type="ECO:0000256" key="1">
    <source>
        <dbReference type="SAM" id="MobiDB-lite"/>
    </source>
</evidence>
<proteinExistence type="predicted"/>
<organism evidence="2 3">
    <name type="scientific">Rhodovulum sulfidophilum</name>
    <name type="common">Rhodobacter sulfidophilus</name>
    <dbReference type="NCBI Taxonomy" id="35806"/>
    <lineage>
        <taxon>Bacteria</taxon>
        <taxon>Pseudomonadati</taxon>
        <taxon>Pseudomonadota</taxon>
        <taxon>Alphaproteobacteria</taxon>
        <taxon>Rhodobacterales</taxon>
        <taxon>Paracoccaceae</taxon>
        <taxon>Rhodovulum</taxon>
    </lineage>
</organism>
<gene>
    <name evidence="2" type="ORF">JMM60_21290</name>
</gene>
<evidence type="ECO:0000313" key="2">
    <source>
        <dbReference type="EMBL" id="MBL3611255.1"/>
    </source>
</evidence>